<gene>
    <name evidence="2" type="ORF">BJY26_000847</name>
</gene>
<evidence type="ECO:0000313" key="2">
    <source>
        <dbReference type="EMBL" id="NYI66541.1"/>
    </source>
</evidence>
<comment type="caution">
    <text evidence="2">The sequence shown here is derived from an EMBL/GenBank/DDBJ whole genome shotgun (WGS) entry which is preliminary data.</text>
</comment>
<keyword evidence="3" id="KW-1185">Reference proteome</keyword>
<name>A0A7Z0AAD0_9MICO</name>
<feature type="domain" description="HTH arsR-type" evidence="1">
    <location>
        <begin position="26"/>
        <end position="102"/>
    </location>
</feature>
<dbReference type="SMART" id="SM00418">
    <property type="entry name" value="HTH_ARSR"/>
    <property type="match status" value="1"/>
</dbReference>
<evidence type="ECO:0000313" key="3">
    <source>
        <dbReference type="Proteomes" id="UP000539111"/>
    </source>
</evidence>
<dbReference type="GO" id="GO:0003700">
    <property type="term" value="F:DNA-binding transcription factor activity"/>
    <property type="evidence" value="ECO:0007669"/>
    <property type="project" value="InterPro"/>
</dbReference>
<dbReference type="InterPro" id="IPR011991">
    <property type="entry name" value="ArsR-like_HTH"/>
</dbReference>
<dbReference type="CDD" id="cd00090">
    <property type="entry name" value="HTH_ARSR"/>
    <property type="match status" value="1"/>
</dbReference>
<dbReference type="RefSeq" id="WP_179425972.1">
    <property type="nucleotide sequence ID" value="NZ_JACBZP010000001.1"/>
</dbReference>
<dbReference type="EMBL" id="JACBZP010000001">
    <property type="protein sequence ID" value="NYI66541.1"/>
    <property type="molecule type" value="Genomic_DNA"/>
</dbReference>
<dbReference type="InterPro" id="IPR036388">
    <property type="entry name" value="WH-like_DNA-bd_sf"/>
</dbReference>
<dbReference type="InterPro" id="IPR036390">
    <property type="entry name" value="WH_DNA-bd_sf"/>
</dbReference>
<keyword evidence="2" id="KW-0238">DNA-binding</keyword>
<proteinExistence type="predicted"/>
<dbReference type="GO" id="GO:0003677">
    <property type="term" value="F:DNA binding"/>
    <property type="evidence" value="ECO:0007669"/>
    <property type="project" value="UniProtKB-KW"/>
</dbReference>
<dbReference type="InterPro" id="IPR001845">
    <property type="entry name" value="HTH_ArsR_DNA-bd_dom"/>
</dbReference>
<accession>A0A7Z0AAD0</accession>
<sequence length="189" mass="21093">MSSTSQFPDYSLDDLRVVTATAELKAAFHPLREQLLDLVLERAATVAELAEAVGRPKSSVAYHVNVLLEAELLKVVRTRRVRAIDERFYGRTARIFYVGEINRDQLQAIPNILTNAAADSVPAHAADDLRAIVRHARIARRDAAEFWQRVADLAQAFSELPRTGDETFRFVAGLYPTDYPSLPSPESES</sequence>
<dbReference type="SUPFAM" id="SSF46785">
    <property type="entry name" value="Winged helix' DNA-binding domain"/>
    <property type="match status" value="1"/>
</dbReference>
<dbReference type="AlphaFoldDB" id="A0A7Z0AAD0"/>
<protein>
    <submittedName>
        <fullName evidence="2">DNA-binding transcriptional ArsR family regulator</fullName>
    </submittedName>
</protein>
<evidence type="ECO:0000259" key="1">
    <source>
        <dbReference type="SMART" id="SM00418"/>
    </source>
</evidence>
<organism evidence="2 3">
    <name type="scientific">Spelaeicoccus albus</name>
    <dbReference type="NCBI Taxonomy" id="1280376"/>
    <lineage>
        <taxon>Bacteria</taxon>
        <taxon>Bacillati</taxon>
        <taxon>Actinomycetota</taxon>
        <taxon>Actinomycetes</taxon>
        <taxon>Micrococcales</taxon>
        <taxon>Brevibacteriaceae</taxon>
        <taxon>Spelaeicoccus</taxon>
    </lineage>
</organism>
<reference evidence="2 3" key="1">
    <citation type="submission" date="2020-07" db="EMBL/GenBank/DDBJ databases">
        <title>Sequencing the genomes of 1000 actinobacteria strains.</title>
        <authorList>
            <person name="Klenk H.-P."/>
        </authorList>
    </citation>
    <scope>NUCLEOTIDE SEQUENCE [LARGE SCALE GENOMIC DNA]</scope>
    <source>
        <strain evidence="2 3">DSM 26341</strain>
    </source>
</reference>
<dbReference type="Proteomes" id="UP000539111">
    <property type="component" value="Unassembled WGS sequence"/>
</dbReference>
<dbReference type="Gene3D" id="1.10.10.10">
    <property type="entry name" value="Winged helix-like DNA-binding domain superfamily/Winged helix DNA-binding domain"/>
    <property type="match status" value="1"/>
</dbReference>
<dbReference type="Pfam" id="PF12840">
    <property type="entry name" value="HTH_20"/>
    <property type="match status" value="1"/>
</dbReference>